<dbReference type="PATRIC" id="fig|886882.15.peg.5290"/>
<dbReference type="OrthoDB" id="2659422at2"/>
<dbReference type="RefSeq" id="WP_013373805.1">
    <property type="nucleotide sequence ID" value="NC_014622.2"/>
</dbReference>
<dbReference type="KEGG" id="ppm:PPSC2_24965"/>
<organism evidence="1 2">
    <name type="scientific">Paenibacillus polymyxa (strain SC2)</name>
    <name type="common">Bacillus polymyxa</name>
    <dbReference type="NCBI Taxonomy" id="886882"/>
    <lineage>
        <taxon>Bacteria</taxon>
        <taxon>Bacillati</taxon>
        <taxon>Bacillota</taxon>
        <taxon>Bacilli</taxon>
        <taxon>Bacillales</taxon>
        <taxon>Paenibacillaceae</taxon>
        <taxon>Paenibacillus</taxon>
    </lineage>
</organism>
<dbReference type="Proteomes" id="UP000006868">
    <property type="component" value="Chromosome"/>
</dbReference>
<evidence type="ECO:0000313" key="2">
    <source>
        <dbReference type="Proteomes" id="UP000006868"/>
    </source>
</evidence>
<proteinExistence type="predicted"/>
<dbReference type="HOGENOM" id="CLU_069600_0_0_9"/>
<dbReference type="eggNOG" id="ENOG503065T">
    <property type="taxonomic scope" value="Bacteria"/>
</dbReference>
<name>E3EAZ2_PAEPS</name>
<protein>
    <submittedName>
        <fullName evidence="1">Uncharacterized protein</fullName>
    </submittedName>
</protein>
<reference evidence="1 2" key="1">
    <citation type="journal article" date="2011" name="J. Bacteriol.">
        <title>Complete genome sequence of Paenibacillus polymyxa SC2, a strain of plant growth-promoting Rhizobacterium with broad-spectrum antimicrobial activity.</title>
        <authorList>
            <person name="Ma M."/>
            <person name="Wang C."/>
            <person name="Ding Y."/>
            <person name="Li L."/>
            <person name="Shen D."/>
            <person name="Jiang X."/>
            <person name="Guan D."/>
            <person name="Cao F."/>
            <person name="Chen H."/>
            <person name="Feng R."/>
            <person name="Wang X."/>
            <person name="Ge Y."/>
            <person name="Yao L."/>
            <person name="Bing X."/>
            <person name="Yang X."/>
            <person name="Li J."/>
            <person name="Du B."/>
        </authorList>
    </citation>
    <scope>NUCLEOTIDE SEQUENCE [LARGE SCALE GENOMIC DNA]</scope>
    <source>
        <strain evidence="1 2">SC2</strain>
    </source>
</reference>
<dbReference type="AlphaFoldDB" id="E3EAZ2"/>
<dbReference type="EMBL" id="CP002213">
    <property type="protein sequence ID" value="ADO59272.1"/>
    <property type="molecule type" value="Genomic_DNA"/>
</dbReference>
<accession>E3EAZ2</accession>
<evidence type="ECO:0000313" key="1">
    <source>
        <dbReference type="EMBL" id="ADO59272.1"/>
    </source>
</evidence>
<gene>
    <name evidence="1" type="ORF">PPSC2_24965</name>
</gene>
<sequence>MKKLYKAISTAALAGIIGALPVIPTHVYAASSSVKSTTTSSSTVNASTPSDSTVIKNAQKKLQEITGKKLELVYKQASGNEIELSVKGQGFDQVSTDKNGNITDAHVEVGNRTFMIKNNKLDHTVEDVDTSKADKTALKAAEGVFGALDGVTKGNLKHISLIAKGNKKVFEFMFQNGDKESPVWIQVEKGSNQVMSINTRILADKLFGKDKAEVDKVEQKLKSFSEDQILELAQKQAKELLNVDLTGYKVIKNTQMHGRVTFEKDHSPKLSGDFNSKGQFYSLKVEY</sequence>